<dbReference type="InterPro" id="IPR042099">
    <property type="entry name" value="ANL_N_sf"/>
</dbReference>
<dbReference type="OrthoDB" id="7315605at2"/>
<evidence type="ECO:0000256" key="3">
    <source>
        <dbReference type="ARBA" id="ARBA00022741"/>
    </source>
</evidence>
<evidence type="ECO:0000256" key="1">
    <source>
        <dbReference type="ARBA" id="ARBA00006432"/>
    </source>
</evidence>
<keyword evidence="3" id="KW-0547">Nucleotide-binding</keyword>
<organism evidence="7 8">
    <name type="scientific">Frigidibacter mobilis</name>
    <dbReference type="NCBI Taxonomy" id="1335048"/>
    <lineage>
        <taxon>Bacteria</taxon>
        <taxon>Pseudomonadati</taxon>
        <taxon>Pseudomonadota</taxon>
        <taxon>Alphaproteobacteria</taxon>
        <taxon>Rhodobacterales</taxon>
        <taxon>Paracoccaceae</taxon>
        <taxon>Frigidibacter</taxon>
    </lineage>
</organism>
<dbReference type="Gene3D" id="3.40.50.12780">
    <property type="entry name" value="N-terminal domain of ligase-like"/>
    <property type="match status" value="1"/>
</dbReference>
<dbReference type="KEGG" id="daa:AKL17_3613"/>
<evidence type="ECO:0000259" key="5">
    <source>
        <dbReference type="Pfam" id="PF00501"/>
    </source>
</evidence>
<dbReference type="GO" id="GO:0005886">
    <property type="term" value="C:plasma membrane"/>
    <property type="evidence" value="ECO:0007669"/>
    <property type="project" value="TreeGrafter"/>
</dbReference>
<dbReference type="SUPFAM" id="SSF56801">
    <property type="entry name" value="Acetyl-CoA synthetase-like"/>
    <property type="match status" value="1"/>
</dbReference>
<evidence type="ECO:0000259" key="6">
    <source>
        <dbReference type="Pfam" id="PF13193"/>
    </source>
</evidence>
<keyword evidence="4" id="KW-0067">ATP-binding</keyword>
<sequence length="527" mass="57811">MRNSVPMDLVDSVLFRDTLARRAAEEPDATFLKFRDETYTIAQINASANRVANALLASGLRPGDRVGLMLPSHPDHIVAIFATMKAGLVRVPVNVHAKGPSLAHYFTAYDLSALIADESYRGQLGEAFAEVTSPRVIWRGTPDKESFEAIMAAASDEEPTAHFGPDDVLALTPSSGTTGAPKGVLKSDRTLRAGPLAVLQVTSARPGDVFLLWEPLHHGAGVAVVIAAVLGKITLAMVERFSASNFWSDVRRHSVTHIHYLGGVLPLLLKQPPSDRDRDHTVRIAWGGGCPPEIWKEVEERFGVTLREGYGLSELITFVMINVDRRVGSCGLPLSLYDIKVVDDTGAEVPAGEVGEIVAKANQPELGFIGYYRNEATTAETQRDGWLLTGDLARRDEDGFFFYAGRKKEMLRRRGINISAWEVEQVVSKHPSIAECALIGVPSELGEDDLKIVVRLVDGASLDQMELIDFCEARMPYYQVPRYIEQIGEFPKTPTQRIRKKELSRSVAGVWDLEASGRVIAKSKAKA</sequence>
<evidence type="ECO:0000256" key="4">
    <source>
        <dbReference type="ARBA" id="ARBA00022840"/>
    </source>
</evidence>
<dbReference type="EMBL" id="CP012661">
    <property type="protein sequence ID" value="AMY70837.1"/>
    <property type="molecule type" value="Genomic_DNA"/>
</dbReference>
<feature type="domain" description="AMP-binding enzyme C-terminal" evidence="6">
    <location>
        <begin position="422"/>
        <end position="495"/>
    </location>
</feature>
<dbReference type="PANTHER" id="PTHR43107">
    <property type="entry name" value="LONG-CHAIN FATTY ACID TRANSPORT PROTEIN"/>
    <property type="match status" value="1"/>
</dbReference>
<dbReference type="Pfam" id="PF00501">
    <property type="entry name" value="AMP-binding"/>
    <property type="match status" value="1"/>
</dbReference>
<name>A0A159Z688_9RHOB</name>
<dbReference type="InterPro" id="IPR045851">
    <property type="entry name" value="AMP-bd_C_sf"/>
</dbReference>
<dbReference type="InterPro" id="IPR000873">
    <property type="entry name" value="AMP-dep_synth/lig_dom"/>
</dbReference>
<dbReference type="Proteomes" id="UP000076128">
    <property type="component" value="Chromosome"/>
</dbReference>
<dbReference type="GO" id="GO:0005524">
    <property type="term" value="F:ATP binding"/>
    <property type="evidence" value="ECO:0007669"/>
    <property type="project" value="UniProtKB-KW"/>
</dbReference>
<evidence type="ECO:0000313" key="7">
    <source>
        <dbReference type="EMBL" id="AMY70837.1"/>
    </source>
</evidence>
<dbReference type="RefSeq" id="WP_066815496.1">
    <property type="nucleotide sequence ID" value="NZ_CP012661.1"/>
</dbReference>
<keyword evidence="8" id="KW-1185">Reference proteome</keyword>
<dbReference type="Pfam" id="PF13193">
    <property type="entry name" value="AMP-binding_C"/>
    <property type="match status" value="1"/>
</dbReference>
<evidence type="ECO:0000313" key="8">
    <source>
        <dbReference type="Proteomes" id="UP000076128"/>
    </source>
</evidence>
<gene>
    <name evidence="7" type="ORF">AKL17_3613</name>
</gene>
<dbReference type="GO" id="GO:0004467">
    <property type="term" value="F:long-chain fatty acid-CoA ligase activity"/>
    <property type="evidence" value="ECO:0007669"/>
    <property type="project" value="TreeGrafter"/>
</dbReference>
<dbReference type="InterPro" id="IPR025110">
    <property type="entry name" value="AMP-bd_C"/>
</dbReference>
<dbReference type="AlphaFoldDB" id="A0A159Z688"/>
<dbReference type="STRING" id="1335048.AKL17_3613"/>
<proteinExistence type="inferred from homology"/>
<accession>A0A159Z688</accession>
<evidence type="ECO:0000256" key="2">
    <source>
        <dbReference type="ARBA" id="ARBA00022598"/>
    </source>
</evidence>
<dbReference type="GO" id="GO:0005324">
    <property type="term" value="F:long-chain fatty acid transmembrane transporter activity"/>
    <property type="evidence" value="ECO:0007669"/>
    <property type="project" value="TreeGrafter"/>
</dbReference>
<keyword evidence="2 7" id="KW-0436">Ligase</keyword>
<dbReference type="PANTHER" id="PTHR43107:SF15">
    <property type="entry name" value="FATTY ACID TRANSPORT PROTEIN 3, ISOFORM A"/>
    <property type="match status" value="1"/>
</dbReference>
<feature type="domain" description="AMP-dependent synthetase/ligase" evidence="5">
    <location>
        <begin position="20"/>
        <end position="363"/>
    </location>
</feature>
<dbReference type="PROSITE" id="PS00455">
    <property type="entry name" value="AMP_BINDING"/>
    <property type="match status" value="1"/>
</dbReference>
<comment type="similarity">
    <text evidence="1">Belongs to the ATP-dependent AMP-binding enzyme family.</text>
</comment>
<reference evidence="7 8" key="1">
    <citation type="submission" date="2015-09" db="EMBL/GenBank/DDBJ databases">
        <title>Complete genome sequence of Defluviimonas alba cai42t isolated from an oilfield in Xinjiang.</title>
        <authorList>
            <person name="Geng S."/>
            <person name="Pan X."/>
            <person name="Wu X."/>
        </authorList>
    </citation>
    <scope>NUCLEOTIDE SEQUENCE [LARGE SCALE GENOMIC DNA]</scope>
    <source>
        <strain evidence="8">cai42</strain>
    </source>
</reference>
<dbReference type="PATRIC" id="fig|1335048.3.peg.3747"/>
<protein>
    <submittedName>
        <fullName evidence="7">O-succinylbenzoate--CoA ligase</fullName>
    </submittedName>
</protein>
<dbReference type="InterPro" id="IPR020845">
    <property type="entry name" value="AMP-binding_CS"/>
</dbReference>
<dbReference type="Gene3D" id="3.30.300.30">
    <property type="match status" value="1"/>
</dbReference>
<dbReference type="GO" id="GO:0044539">
    <property type="term" value="P:long-chain fatty acid import into cell"/>
    <property type="evidence" value="ECO:0007669"/>
    <property type="project" value="TreeGrafter"/>
</dbReference>